<protein>
    <submittedName>
        <fullName evidence="5">Thiol:disulfide interchange protein DsbA/DsbL</fullName>
    </submittedName>
</protein>
<dbReference type="PANTHER" id="PTHR35891:SF2">
    <property type="entry name" value="THIOL:DISULFIDE INTERCHANGE PROTEIN DSBA"/>
    <property type="match status" value="1"/>
</dbReference>
<dbReference type="Proteomes" id="UP000252479">
    <property type="component" value="Unassembled WGS sequence"/>
</dbReference>
<dbReference type="InterPro" id="IPR050824">
    <property type="entry name" value="Thiol_disulfide_DsbA"/>
</dbReference>
<reference evidence="5 6" key="1">
    <citation type="journal article" date="2017" name="Elife">
        <title>Extensive horizontal gene transfer in cheese-associated bacteria.</title>
        <authorList>
            <person name="Bonham K.S."/>
            <person name="Wolfe B.E."/>
            <person name="Dutton R.J."/>
        </authorList>
    </citation>
    <scope>NUCLEOTIDE SEQUENCE [LARGE SCALE GENOMIC DNA]</scope>
    <source>
        <strain evidence="5 6">JB196</strain>
    </source>
</reference>
<dbReference type="CDD" id="cd03019">
    <property type="entry name" value="DsbA_DsbA"/>
    <property type="match status" value="1"/>
</dbReference>
<evidence type="ECO:0000256" key="2">
    <source>
        <dbReference type="ARBA" id="ARBA00023284"/>
    </source>
</evidence>
<dbReference type="InterPro" id="IPR017937">
    <property type="entry name" value="Thioredoxin_CS"/>
</dbReference>
<keyword evidence="6" id="KW-1185">Reference proteome</keyword>
<evidence type="ECO:0000313" key="5">
    <source>
        <dbReference type="EMBL" id="RCS70305.1"/>
    </source>
</evidence>
<dbReference type="InterPro" id="IPR023205">
    <property type="entry name" value="DsbA/DsbL"/>
</dbReference>
<keyword evidence="1 3" id="KW-0732">Signal</keyword>
<evidence type="ECO:0000256" key="1">
    <source>
        <dbReference type="ARBA" id="ARBA00022729"/>
    </source>
</evidence>
<accession>A0A368LI58</accession>
<evidence type="ECO:0000259" key="4">
    <source>
        <dbReference type="Pfam" id="PF13462"/>
    </source>
</evidence>
<evidence type="ECO:0000313" key="6">
    <source>
        <dbReference type="Proteomes" id="UP000252479"/>
    </source>
</evidence>
<keyword evidence="2" id="KW-0676">Redox-active center</keyword>
<feature type="chain" id="PRO_5017050550" evidence="3">
    <location>
        <begin position="23"/>
        <end position="208"/>
    </location>
</feature>
<sequence length="208" mass="23507">MPKHFKLFTLFAFILVFLSACSESDTPKLGKQYQQLATPLTQKDIKPVTEVFSLTCGHCRNMEASIPELEKLTNQEFGKVHVTFNDQAQVAALIYYAAVMQLNHIPDETMMKDLFTAVQLGEGSTMTQQQKAIEQTFTSRHMISPYSFDALQQKALFRYLNDAMEISKQGNFNSVPTFIINGKYQVLVGGHEDIQGISKTINFLLKQP</sequence>
<dbReference type="Pfam" id="PF13462">
    <property type="entry name" value="Thioredoxin_4"/>
    <property type="match status" value="1"/>
</dbReference>
<feature type="domain" description="Thioredoxin-like fold" evidence="4">
    <location>
        <begin position="48"/>
        <end position="184"/>
    </location>
</feature>
<dbReference type="GeneID" id="303189786"/>
<dbReference type="InterPro" id="IPR036249">
    <property type="entry name" value="Thioredoxin-like_sf"/>
</dbReference>
<gene>
    <name evidence="5" type="ORF">CIK83_12735</name>
</gene>
<feature type="signal peptide" evidence="3">
    <location>
        <begin position="1"/>
        <end position="22"/>
    </location>
</feature>
<dbReference type="EMBL" id="QPGL01000002">
    <property type="protein sequence ID" value="RCS70305.1"/>
    <property type="molecule type" value="Genomic_DNA"/>
</dbReference>
<dbReference type="PANTHER" id="PTHR35891">
    <property type="entry name" value="THIOL:DISULFIDE INTERCHANGE PROTEIN DSBA"/>
    <property type="match status" value="1"/>
</dbReference>
<dbReference type="SUPFAM" id="SSF52833">
    <property type="entry name" value="Thioredoxin-like"/>
    <property type="match status" value="1"/>
</dbReference>
<dbReference type="PROSITE" id="PS00194">
    <property type="entry name" value="THIOREDOXIN_1"/>
    <property type="match status" value="1"/>
</dbReference>
<comment type="caution">
    <text evidence="5">The sequence shown here is derived from an EMBL/GenBank/DDBJ whole genome shotgun (WGS) entry which is preliminary data.</text>
</comment>
<organism evidence="5 6">
    <name type="scientific">Vibrio casei</name>
    <dbReference type="NCBI Taxonomy" id="673372"/>
    <lineage>
        <taxon>Bacteria</taxon>
        <taxon>Pseudomonadati</taxon>
        <taxon>Pseudomonadota</taxon>
        <taxon>Gammaproteobacteria</taxon>
        <taxon>Vibrionales</taxon>
        <taxon>Vibrionaceae</taxon>
        <taxon>Vibrio</taxon>
    </lineage>
</organism>
<dbReference type="InterPro" id="IPR012336">
    <property type="entry name" value="Thioredoxin-like_fold"/>
</dbReference>
<proteinExistence type="predicted"/>
<name>A0A368LI58_9VIBR</name>
<dbReference type="PROSITE" id="PS51257">
    <property type="entry name" value="PROKAR_LIPOPROTEIN"/>
    <property type="match status" value="1"/>
</dbReference>
<dbReference type="Gene3D" id="3.40.30.10">
    <property type="entry name" value="Glutaredoxin"/>
    <property type="match status" value="1"/>
</dbReference>
<dbReference type="RefSeq" id="WP_086958667.1">
    <property type="nucleotide sequence ID" value="NZ_FUKS01000007.1"/>
</dbReference>
<evidence type="ECO:0000256" key="3">
    <source>
        <dbReference type="SAM" id="SignalP"/>
    </source>
</evidence>
<dbReference type="AlphaFoldDB" id="A0A368LI58"/>